<comment type="caution">
    <text evidence="6">The sequence shown here is derived from an EMBL/GenBank/DDBJ whole genome shotgun (WGS) entry which is preliminary data.</text>
</comment>
<dbReference type="Gene3D" id="3.60.21.40">
    <property type="entry name" value="GpdQ, catalytic alpha/beta sandwich domain"/>
    <property type="match status" value="1"/>
</dbReference>
<keyword evidence="1" id="KW-0479">Metal-binding</keyword>
<dbReference type="InterPro" id="IPR042281">
    <property type="entry name" value="GpdQ_beta-strand"/>
</dbReference>
<dbReference type="EMBL" id="JACEON010000003">
    <property type="protein sequence ID" value="MBA4611028.1"/>
    <property type="molecule type" value="Genomic_DNA"/>
</dbReference>
<reference evidence="6 7" key="2">
    <citation type="submission" date="2020-08" db="EMBL/GenBank/DDBJ databases">
        <title>Stappia taiwanensis sp. nov., isolated from a coastal thermal spring.</title>
        <authorList>
            <person name="Kampfer P."/>
        </authorList>
    </citation>
    <scope>NUCLEOTIDE SEQUENCE [LARGE SCALE GENOMIC DNA]</scope>
    <source>
        <strain evidence="6 7">DSM 23284</strain>
    </source>
</reference>
<accession>A0A838XQP7</accession>
<name>A0A838XQP7_9HYPH</name>
<dbReference type="InterPro" id="IPR042283">
    <property type="entry name" value="GpdQ_catalytic"/>
</dbReference>
<dbReference type="PANTHER" id="PTHR42988">
    <property type="entry name" value="PHOSPHOHYDROLASE"/>
    <property type="match status" value="1"/>
</dbReference>
<dbReference type="SUPFAM" id="SSF56300">
    <property type="entry name" value="Metallo-dependent phosphatases"/>
    <property type="match status" value="1"/>
</dbReference>
<dbReference type="Pfam" id="PF00149">
    <property type="entry name" value="Metallophos"/>
    <property type="match status" value="1"/>
</dbReference>
<dbReference type="InterPro" id="IPR026575">
    <property type="entry name" value="GpdQ/CpdA-like"/>
</dbReference>
<evidence type="ECO:0000256" key="4">
    <source>
        <dbReference type="ARBA" id="ARBA00025742"/>
    </source>
</evidence>
<sequence>MTVIAQISDLHIRPRGLACYRVSETNMLAERAMSALNRLDPQPDAIIVTGDLADMPDAREYAGVQRLLASLKAPVYVLPGNHDSTAMMRERLTGVGPIGEGTADKMHYAVTVGDVRLIALDSSVPGAAHGELGPDQLDWLDRTLGADTTPTLVAVHHPPKSLGIEHMDQIGLQDGEAFAEVVARHPHVARILCGHVHRTIIAEVGGRVMTLAPSTGHQVALAFGDDAPAHFIMEPPGYFLHRFTEQSGVISHLAFVEPFPGPYPFFADEGVDW</sequence>
<evidence type="ECO:0000313" key="6">
    <source>
        <dbReference type="EMBL" id="MBA4611028.1"/>
    </source>
</evidence>
<organism evidence="6 7">
    <name type="scientific">Stappia taiwanensis</name>
    <dbReference type="NCBI Taxonomy" id="992267"/>
    <lineage>
        <taxon>Bacteria</taxon>
        <taxon>Pseudomonadati</taxon>
        <taxon>Pseudomonadota</taxon>
        <taxon>Alphaproteobacteria</taxon>
        <taxon>Hyphomicrobiales</taxon>
        <taxon>Stappiaceae</taxon>
        <taxon>Stappia</taxon>
    </lineage>
</organism>
<dbReference type="CDD" id="cd07402">
    <property type="entry name" value="MPP_GpdQ"/>
    <property type="match status" value="1"/>
</dbReference>
<evidence type="ECO:0000256" key="1">
    <source>
        <dbReference type="ARBA" id="ARBA00022723"/>
    </source>
</evidence>
<feature type="domain" description="Calcineurin-like phosphoesterase" evidence="5">
    <location>
        <begin position="4"/>
        <end position="198"/>
    </location>
</feature>
<protein>
    <submittedName>
        <fullName evidence="6">Phosphodiesterase</fullName>
    </submittedName>
</protein>
<dbReference type="InterPro" id="IPR050884">
    <property type="entry name" value="CNP_phosphodiesterase-III"/>
</dbReference>
<keyword evidence="7" id="KW-1185">Reference proteome</keyword>
<dbReference type="InterPro" id="IPR004843">
    <property type="entry name" value="Calcineurin-like_PHP"/>
</dbReference>
<dbReference type="Gene3D" id="3.30.750.180">
    <property type="entry name" value="GpdQ, beta-strand dimerisation domain"/>
    <property type="match status" value="1"/>
</dbReference>
<reference evidence="6 7" key="1">
    <citation type="submission" date="2020-07" db="EMBL/GenBank/DDBJ databases">
        <authorList>
            <person name="Li M."/>
        </authorList>
    </citation>
    <scope>NUCLEOTIDE SEQUENCE [LARGE SCALE GENOMIC DNA]</scope>
    <source>
        <strain evidence="6 7">DSM 23284</strain>
    </source>
</reference>
<dbReference type="GO" id="GO:0004112">
    <property type="term" value="F:cyclic-nucleotide phosphodiesterase activity"/>
    <property type="evidence" value="ECO:0007669"/>
    <property type="project" value="InterPro"/>
</dbReference>
<comment type="similarity">
    <text evidence="4">Belongs to the cyclic nucleotide phosphodiesterase class-III family.</text>
</comment>
<dbReference type="AlphaFoldDB" id="A0A838XQP7"/>
<evidence type="ECO:0000259" key="5">
    <source>
        <dbReference type="Pfam" id="PF00149"/>
    </source>
</evidence>
<gene>
    <name evidence="6" type="ORF">H1W37_05150</name>
</gene>
<keyword evidence="3" id="KW-0408">Iron</keyword>
<dbReference type="RefSeq" id="WP_181759211.1">
    <property type="nucleotide sequence ID" value="NZ_BMCR01000004.1"/>
</dbReference>
<evidence type="ECO:0000256" key="3">
    <source>
        <dbReference type="ARBA" id="ARBA00023004"/>
    </source>
</evidence>
<dbReference type="PANTHER" id="PTHR42988:SF2">
    <property type="entry name" value="CYCLIC NUCLEOTIDE PHOSPHODIESTERASE CBUA0032-RELATED"/>
    <property type="match status" value="1"/>
</dbReference>
<evidence type="ECO:0000256" key="2">
    <source>
        <dbReference type="ARBA" id="ARBA00022801"/>
    </source>
</evidence>
<dbReference type="InterPro" id="IPR029052">
    <property type="entry name" value="Metallo-depent_PP-like"/>
</dbReference>
<keyword evidence="2" id="KW-0378">Hydrolase</keyword>
<evidence type="ECO:0000313" key="7">
    <source>
        <dbReference type="Proteomes" id="UP000559404"/>
    </source>
</evidence>
<proteinExistence type="inferred from homology"/>
<dbReference type="GO" id="GO:0046872">
    <property type="term" value="F:metal ion binding"/>
    <property type="evidence" value="ECO:0007669"/>
    <property type="project" value="UniProtKB-KW"/>
</dbReference>
<dbReference type="Proteomes" id="UP000559404">
    <property type="component" value="Unassembled WGS sequence"/>
</dbReference>